<evidence type="ECO:0000256" key="5">
    <source>
        <dbReference type="ARBA" id="ARBA00022692"/>
    </source>
</evidence>
<keyword evidence="3" id="KW-0813">Transport</keyword>
<dbReference type="STRING" id="1123024.GCA_000423625_04541"/>
<accession>A0A511D4Q9</accession>
<feature type="transmembrane region" description="Helical" evidence="8">
    <location>
        <begin position="260"/>
        <end position="282"/>
    </location>
</feature>
<evidence type="ECO:0000313" key="9">
    <source>
        <dbReference type="EMBL" id="GEL19786.1"/>
    </source>
</evidence>
<dbReference type="GO" id="GO:0005886">
    <property type="term" value="C:plasma membrane"/>
    <property type="evidence" value="ECO:0007669"/>
    <property type="project" value="UniProtKB-SubCell"/>
</dbReference>
<dbReference type="Gene3D" id="1.50.10.150">
    <property type="entry name" value="Voltage-dependent anion channel"/>
    <property type="match status" value="1"/>
</dbReference>
<evidence type="ECO:0000256" key="7">
    <source>
        <dbReference type="ARBA" id="ARBA00023136"/>
    </source>
</evidence>
<keyword evidence="5 8" id="KW-0812">Transmembrane</keyword>
<comment type="subcellular location">
    <subcellularLocation>
        <location evidence="1">Cell membrane</location>
        <topology evidence="1">Multi-pass membrane protein</topology>
    </subcellularLocation>
</comment>
<dbReference type="Proteomes" id="UP000321328">
    <property type="component" value="Unassembled WGS sequence"/>
</dbReference>
<proteinExistence type="inferred from homology"/>
<dbReference type="CDD" id="cd09319">
    <property type="entry name" value="TDT_like_1"/>
    <property type="match status" value="1"/>
</dbReference>
<dbReference type="InterPro" id="IPR038665">
    <property type="entry name" value="Voltage-dep_anion_channel_sf"/>
</dbReference>
<dbReference type="OrthoDB" id="958273at2"/>
<dbReference type="GO" id="GO:0000319">
    <property type="term" value="F:sulfite transmembrane transporter activity"/>
    <property type="evidence" value="ECO:0007669"/>
    <property type="project" value="TreeGrafter"/>
</dbReference>
<feature type="transmembrane region" description="Helical" evidence="8">
    <location>
        <begin position="181"/>
        <end position="209"/>
    </location>
</feature>
<feature type="transmembrane region" description="Helical" evidence="8">
    <location>
        <begin position="27"/>
        <end position="46"/>
    </location>
</feature>
<dbReference type="PANTHER" id="PTHR31686">
    <property type="match status" value="1"/>
</dbReference>
<feature type="transmembrane region" description="Helical" evidence="8">
    <location>
        <begin position="119"/>
        <end position="142"/>
    </location>
</feature>
<dbReference type="PANTHER" id="PTHR31686:SF1">
    <property type="entry name" value="SULFITE EFFLUX PUMP SSU1"/>
    <property type="match status" value="1"/>
</dbReference>
<feature type="transmembrane region" description="Helical" evidence="8">
    <location>
        <begin position="52"/>
        <end position="70"/>
    </location>
</feature>
<evidence type="ECO:0000313" key="10">
    <source>
        <dbReference type="Proteomes" id="UP000321328"/>
    </source>
</evidence>
<name>A0A511D4Q9_9PSEU</name>
<dbReference type="EMBL" id="BJVI01000046">
    <property type="protein sequence ID" value="GEL19786.1"/>
    <property type="molecule type" value="Genomic_DNA"/>
</dbReference>
<evidence type="ECO:0000256" key="4">
    <source>
        <dbReference type="ARBA" id="ARBA00022475"/>
    </source>
</evidence>
<keyword evidence="7 8" id="KW-0472">Membrane</keyword>
<gene>
    <name evidence="9" type="ORF">PA7_36230</name>
</gene>
<feature type="transmembrane region" description="Helical" evidence="8">
    <location>
        <begin position="221"/>
        <end position="240"/>
    </location>
</feature>
<keyword evidence="6 8" id="KW-1133">Transmembrane helix</keyword>
<feature type="transmembrane region" description="Helical" evidence="8">
    <location>
        <begin position="332"/>
        <end position="351"/>
    </location>
</feature>
<dbReference type="InterPro" id="IPR051629">
    <property type="entry name" value="Sulfite_efflux_TDT"/>
</dbReference>
<evidence type="ECO:0000256" key="8">
    <source>
        <dbReference type="SAM" id="Phobius"/>
    </source>
</evidence>
<reference evidence="9 10" key="1">
    <citation type="submission" date="2019-07" db="EMBL/GenBank/DDBJ databases">
        <title>Whole genome shotgun sequence of Pseudonocardia asaccharolytica NBRC 16224.</title>
        <authorList>
            <person name="Hosoyama A."/>
            <person name="Uohara A."/>
            <person name="Ohji S."/>
            <person name="Ichikawa N."/>
        </authorList>
    </citation>
    <scope>NUCLEOTIDE SEQUENCE [LARGE SCALE GENOMIC DNA]</scope>
    <source>
        <strain evidence="9 10">NBRC 16224</strain>
    </source>
</reference>
<comment type="similarity">
    <text evidence="2">Belongs to the tellurite-resistance/dicarboxylate transporter (TDT) family.</text>
</comment>
<feature type="transmembrane region" description="Helical" evidence="8">
    <location>
        <begin position="154"/>
        <end position="175"/>
    </location>
</feature>
<dbReference type="AlphaFoldDB" id="A0A511D4Q9"/>
<comment type="caution">
    <text evidence="9">The sequence shown here is derived from an EMBL/GenBank/DDBJ whole genome shotgun (WGS) entry which is preliminary data.</text>
</comment>
<keyword evidence="4" id="KW-1003">Cell membrane</keyword>
<evidence type="ECO:0000256" key="6">
    <source>
        <dbReference type="ARBA" id="ARBA00022989"/>
    </source>
</evidence>
<feature type="transmembrane region" description="Helical" evidence="8">
    <location>
        <begin position="90"/>
        <end position="113"/>
    </location>
</feature>
<sequence length="359" mass="38698">MTGTADADRVVASEPAPGPLATFFPGYFAMVMATGIIAIGCRLVGIPVLDEVLYAIAAVGYVVIAGFTSARLVRFPRLVLADLTNHAKGFAFTTAVAASEVLGAASAIVLGWWDLALVLWWIGLGLWAVLLYTTLIAVVLRVDKPGLGAGINGTWFLLTVSTESVAVLGALLLPRLGGEPLAFACLAFFCLGIVLYLIVMTMVFLRWTFARLGPDEEDPPTWIAAGAVAITVLAGSNLLLARTVEPRLDRLAPAVELLVVLAWATATFWFPLMIAIGVWRHVVNRLPLRYQPSYWALVFPLGMYAVATFRMRPAIGLDLLDWLPTVGLAGALIAWTATFVGLVHGGARLLLRRKPRRRH</sequence>
<dbReference type="InterPro" id="IPR004695">
    <property type="entry name" value="SLAC1/Mae1/Ssu1/TehA"/>
</dbReference>
<evidence type="ECO:0000256" key="3">
    <source>
        <dbReference type="ARBA" id="ARBA00022448"/>
    </source>
</evidence>
<evidence type="ECO:0000256" key="2">
    <source>
        <dbReference type="ARBA" id="ARBA00008566"/>
    </source>
</evidence>
<dbReference type="Pfam" id="PF03595">
    <property type="entry name" value="SLAC1"/>
    <property type="match status" value="1"/>
</dbReference>
<dbReference type="RefSeq" id="WP_051233426.1">
    <property type="nucleotide sequence ID" value="NZ_AUII01000036.1"/>
</dbReference>
<evidence type="ECO:0000256" key="1">
    <source>
        <dbReference type="ARBA" id="ARBA00004651"/>
    </source>
</evidence>
<protein>
    <submittedName>
        <fullName evidence="9">C4-dicarboxylate transporter</fullName>
    </submittedName>
</protein>
<keyword evidence="10" id="KW-1185">Reference proteome</keyword>
<organism evidence="9 10">
    <name type="scientific">Pseudonocardia asaccharolytica DSM 44247 = NBRC 16224</name>
    <dbReference type="NCBI Taxonomy" id="1123024"/>
    <lineage>
        <taxon>Bacteria</taxon>
        <taxon>Bacillati</taxon>
        <taxon>Actinomycetota</taxon>
        <taxon>Actinomycetes</taxon>
        <taxon>Pseudonocardiales</taxon>
        <taxon>Pseudonocardiaceae</taxon>
        <taxon>Pseudonocardia</taxon>
    </lineage>
</organism>